<evidence type="ECO:0000313" key="7">
    <source>
        <dbReference type="EMBL" id="MCW3805560.1"/>
    </source>
</evidence>
<dbReference type="PANTHER" id="PTHR30346">
    <property type="entry name" value="TRANSCRIPTIONAL DUAL REGULATOR HCAR-RELATED"/>
    <property type="match status" value="1"/>
</dbReference>
<evidence type="ECO:0000256" key="3">
    <source>
        <dbReference type="ARBA" id="ARBA00023125"/>
    </source>
</evidence>
<dbReference type="InterPro" id="IPR000847">
    <property type="entry name" value="LysR_HTH_N"/>
</dbReference>
<dbReference type="CDD" id="cd08411">
    <property type="entry name" value="PBP2_OxyR"/>
    <property type="match status" value="1"/>
</dbReference>
<dbReference type="InterPro" id="IPR036390">
    <property type="entry name" value="WH_DNA-bd_sf"/>
</dbReference>
<dbReference type="PROSITE" id="PS50931">
    <property type="entry name" value="HTH_LYSR"/>
    <property type="match status" value="1"/>
</dbReference>
<dbReference type="EMBL" id="JAPDPI010000013">
    <property type="protein sequence ID" value="MCW3805560.1"/>
    <property type="molecule type" value="Genomic_DNA"/>
</dbReference>
<keyword evidence="3" id="KW-0238">DNA-binding</keyword>
<proteinExistence type="inferred from homology"/>
<evidence type="ECO:0000256" key="5">
    <source>
        <dbReference type="ARBA" id="ARBA00023163"/>
    </source>
</evidence>
<comment type="caution">
    <text evidence="7">The sequence shown here is derived from an EMBL/GenBank/DDBJ whole genome shotgun (WGS) entry which is preliminary data.</text>
</comment>
<dbReference type="Gene3D" id="3.40.190.10">
    <property type="entry name" value="Periplasmic binding protein-like II"/>
    <property type="match status" value="2"/>
</dbReference>
<evidence type="ECO:0000256" key="1">
    <source>
        <dbReference type="ARBA" id="ARBA00009437"/>
    </source>
</evidence>
<gene>
    <name evidence="7" type="ORF">OM074_07960</name>
</gene>
<keyword evidence="8" id="KW-1185">Reference proteome</keyword>
<name>A0AAE3MDF0_9BACT</name>
<dbReference type="Pfam" id="PF03466">
    <property type="entry name" value="LysR_substrate"/>
    <property type="match status" value="1"/>
</dbReference>
<dbReference type="PANTHER" id="PTHR30346:SF26">
    <property type="entry name" value="HYDROGEN PEROXIDE-INDUCIBLE GENES ACTIVATOR"/>
    <property type="match status" value="1"/>
</dbReference>
<dbReference type="Proteomes" id="UP001207408">
    <property type="component" value="Unassembled WGS sequence"/>
</dbReference>
<reference evidence="7" key="1">
    <citation type="submission" date="2022-10" db="EMBL/GenBank/DDBJ databases">
        <authorList>
            <person name="Yu W.X."/>
        </authorList>
    </citation>
    <scope>NUCLEOTIDE SEQUENCE</scope>
    <source>
        <strain evidence="7">D04</strain>
    </source>
</reference>
<protein>
    <submittedName>
        <fullName evidence="7">LysR substrate-binding domain-containing protein</fullName>
    </submittedName>
</protein>
<keyword evidence="2" id="KW-0805">Transcription regulation</keyword>
<organism evidence="7 8">
    <name type="scientific">Plebeiibacterium marinum</name>
    <dbReference type="NCBI Taxonomy" id="2992111"/>
    <lineage>
        <taxon>Bacteria</taxon>
        <taxon>Pseudomonadati</taxon>
        <taxon>Bacteroidota</taxon>
        <taxon>Bacteroidia</taxon>
        <taxon>Marinilabiliales</taxon>
        <taxon>Marinilabiliaceae</taxon>
        <taxon>Plebeiibacterium</taxon>
    </lineage>
</organism>
<accession>A0AAE3MDF0</accession>
<keyword evidence="4" id="KW-0010">Activator</keyword>
<keyword evidence="5" id="KW-0804">Transcription</keyword>
<dbReference type="SUPFAM" id="SSF46785">
    <property type="entry name" value="Winged helix' DNA-binding domain"/>
    <property type="match status" value="1"/>
</dbReference>
<dbReference type="Pfam" id="PF00126">
    <property type="entry name" value="HTH_1"/>
    <property type="match status" value="1"/>
</dbReference>
<dbReference type="Gene3D" id="1.10.10.10">
    <property type="entry name" value="Winged helix-like DNA-binding domain superfamily/Winged helix DNA-binding domain"/>
    <property type="match status" value="1"/>
</dbReference>
<dbReference type="GO" id="GO:0003700">
    <property type="term" value="F:DNA-binding transcription factor activity"/>
    <property type="evidence" value="ECO:0007669"/>
    <property type="project" value="InterPro"/>
</dbReference>
<dbReference type="FunFam" id="1.10.10.10:FF:000001">
    <property type="entry name" value="LysR family transcriptional regulator"/>
    <property type="match status" value="1"/>
</dbReference>
<dbReference type="AlphaFoldDB" id="A0AAE3MDF0"/>
<evidence type="ECO:0000313" key="8">
    <source>
        <dbReference type="Proteomes" id="UP001207408"/>
    </source>
</evidence>
<sequence length="315" mass="36176">MITITQLEYVVAVDTYRHFVTASEKCFVSQPTLSMQIKKLEEELDIVIFDRTKQPIIPTQIGQKVIEQARRVLAENNRIYSLIKEHKQDLSGELNMGIIPSLAPYLLPLFLGAFTKRYPEVKLNISELLSEDIIRMLQKDQLDIGILVTPIKEAGIFEKQLFYERMFLYVNNSHLLAQKARVEPEEIAGEGLWLLSHGHCFRSQVVNLCSYHDQLKERVSVNYESGSLETIKRLVEDEGGYTLLPELALTDQVLNNKKAQVKNIGASDPLREVSMVYSRNFVKNQLMEVLFNTIKEVIPSQLSLQTEGHIVEWRN</sequence>
<comment type="similarity">
    <text evidence="1">Belongs to the LysR transcriptional regulatory family.</text>
</comment>
<dbReference type="GO" id="GO:0003677">
    <property type="term" value="F:DNA binding"/>
    <property type="evidence" value="ECO:0007669"/>
    <property type="project" value="UniProtKB-KW"/>
</dbReference>
<dbReference type="GO" id="GO:0032993">
    <property type="term" value="C:protein-DNA complex"/>
    <property type="evidence" value="ECO:0007669"/>
    <property type="project" value="TreeGrafter"/>
</dbReference>
<feature type="domain" description="HTH lysR-type" evidence="6">
    <location>
        <begin position="2"/>
        <end position="59"/>
    </location>
</feature>
<dbReference type="InterPro" id="IPR036388">
    <property type="entry name" value="WH-like_DNA-bd_sf"/>
</dbReference>
<evidence type="ECO:0000256" key="2">
    <source>
        <dbReference type="ARBA" id="ARBA00023015"/>
    </source>
</evidence>
<dbReference type="SUPFAM" id="SSF53850">
    <property type="entry name" value="Periplasmic binding protein-like II"/>
    <property type="match status" value="1"/>
</dbReference>
<dbReference type="RefSeq" id="WP_301198930.1">
    <property type="nucleotide sequence ID" value="NZ_JAPDPI010000013.1"/>
</dbReference>
<evidence type="ECO:0000259" key="6">
    <source>
        <dbReference type="PROSITE" id="PS50931"/>
    </source>
</evidence>
<evidence type="ECO:0000256" key="4">
    <source>
        <dbReference type="ARBA" id="ARBA00023159"/>
    </source>
</evidence>
<dbReference type="PRINTS" id="PR00039">
    <property type="entry name" value="HTHLYSR"/>
</dbReference>
<dbReference type="InterPro" id="IPR005119">
    <property type="entry name" value="LysR_subst-bd"/>
</dbReference>